<dbReference type="InterPro" id="IPR006630">
    <property type="entry name" value="La_HTH"/>
</dbReference>
<feature type="compositionally biased region" description="Polar residues" evidence="5">
    <location>
        <begin position="528"/>
        <end position="545"/>
    </location>
</feature>
<organism evidence="8 9">
    <name type="scientific">Acanthosepion pharaonis</name>
    <name type="common">Pharaoh cuttlefish</name>
    <name type="synonym">Sepia pharaonis</name>
    <dbReference type="NCBI Taxonomy" id="158019"/>
    <lineage>
        <taxon>Eukaryota</taxon>
        <taxon>Metazoa</taxon>
        <taxon>Spiralia</taxon>
        <taxon>Lophotrochozoa</taxon>
        <taxon>Mollusca</taxon>
        <taxon>Cephalopoda</taxon>
        <taxon>Coleoidea</taxon>
        <taxon>Decapodiformes</taxon>
        <taxon>Sepiida</taxon>
        <taxon>Sepiina</taxon>
        <taxon>Sepiidae</taxon>
        <taxon>Acanthosepion</taxon>
    </lineage>
</organism>
<keyword evidence="2 4" id="KW-0694">RNA-binding</keyword>
<dbReference type="GO" id="GO:0003729">
    <property type="term" value="F:mRNA binding"/>
    <property type="evidence" value="ECO:0007669"/>
    <property type="project" value="TreeGrafter"/>
</dbReference>
<dbReference type="GO" id="GO:0006396">
    <property type="term" value="P:RNA processing"/>
    <property type="evidence" value="ECO:0007669"/>
    <property type="project" value="InterPro"/>
</dbReference>
<feature type="compositionally biased region" description="Polar residues" evidence="5">
    <location>
        <begin position="466"/>
        <end position="484"/>
    </location>
</feature>
<evidence type="ECO:0000256" key="1">
    <source>
        <dbReference type="ARBA" id="ARBA00004123"/>
    </source>
</evidence>
<dbReference type="InterPro" id="IPR012677">
    <property type="entry name" value="Nucleotide-bd_a/b_plait_sf"/>
</dbReference>
<evidence type="ECO:0000259" key="7">
    <source>
        <dbReference type="PROSITE" id="PS50961"/>
    </source>
</evidence>
<dbReference type="AlphaFoldDB" id="A0A812CYN9"/>
<protein>
    <submittedName>
        <fullName evidence="8">LARP6</fullName>
    </submittedName>
</protein>
<feature type="region of interest" description="Disordered" evidence="5">
    <location>
        <begin position="99"/>
        <end position="139"/>
    </location>
</feature>
<dbReference type="GO" id="GO:1990904">
    <property type="term" value="C:ribonucleoprotein complex"/>
    <property type="evidence" value="ECO:0007669"/>
    <property type="project" value="InterPro"/>
</dbReference>
<name>A0A812CYN9_ACAPH</name>
<gene>
    <name evidence="8" type="ORF">SPHA_44231</name>
</gene>
<dbReference type="Gene3D" id="3.30.70.330">
    <property type="match status" value="1"/>
</dbReference>
<dbReference type="Pfam" id="PF05383">
    <property type="entry name" value="La"/>
    <property type="match status" value="1"/>
</dbReference>
<keyword evidence="6" id="KW-0812">Transmembrane</keyword>
<feature type="compositionally biased region" description="Low complexity" evidence="5">
    <location>
        <begin position="115"/>
        <end position="128"/>
    </location>
</feature>
<feature type="region of interest" description="Disordered" evidence="5">
    <location>
        <begin position="405"/>
        <end position="595"/>
    </location>
</feature>
<dbReference type="InterPro" id="IPR035979">
    <property type="entry name" value="RBD_domain_sf"/>
</dbReference>
<evidence type="ECO:0000313" key="8">
    <source>
        <dbReference type="EMBL" id="CAE1283723.1"/>
    </source>
</evidence>
<feature type="compositionally biased region" description="Basic residues" evidence="5">
    <location>
        <begin position="446"/>
        <end position="455"/>
    </location>
</feature>
<dbReference type="CDD" id="cd12289">
    <property type="entry name" value="RRM_LARP6"/>
    <property type="match status" value="1"/>
</dbReference>
<accession>A0A812CYN9</accession>
<feature type="compositionally biased region" description="Basic and acidic residues" evidence="5">
    <location>
        <begin position="456"/>
        <end position="465"/>
    </location>
</feature>
<evidence type="ECO:0000256" key="5">
    <source>
        <dbReference type="SAM" id="MobiDB-lite"/>
    </source>
</evidence>
<dbReference type="InterPro" id="IPR034880">
    <property type="entry name" value="LARP6_RRM"/>
</dbReference>
<dbReference type="PRINTS" id="PR00302">
    <property type="entry name" value="LUPUSLA"/>
</dbReference>
<evidence type="ECO:0000256" key="6">
    <source>
        <dbReference type="SAM" id="Phobius"/>
    </source>
</evidence>
<dbReference type="InterPro" id="IPR036388">
    <property type="entry name" value="WH-like_DNA-bd_sf"/>
</dbReference>
<keyword evidence="3" id="KW-0539">Nucleus</keyword>
<feature type="compositionally biased region" description="Low complexity" evidence="5">
    <location>
        <begin position="425"/>
        <end position="434"/>
    </location>
</feature>
<dbReference type="SMART" id="SM00715">
    <property type="entry name" value="LA"/>
    <property type="match status" value="1"/>
</dbReference>
<evidence type="ECO:0000313" key="9">
    <source>
        <dbReference type="Proteomes" id="UP000597762"/>
    </source>
</evidence>
<evidence type="ECO:0000256" key="4">
    <source>
        <dbReference type="PROSITE-ProRule" id="PRU00332"/>
    </source>
</evidence>
<evidence type="ECO:0000256" key="3">
    <source>
        <dbReference type="ARBA" id="ARBA00023242"/>
    </source>
</evidence>
<reference evidence="8" key="1">
    <citation type="submission" date="2021-01" db="EMBL/GenBank/DDBJ databases">
        <authorList>
            <person name="Li R."/>
            <person name="Bekaert M."/>
        </authorList>
    </citation>
    <scope>NUCLEOTIDE SEQUENCE</scope>
    <source>
        <strain evidence="8">Farmed</strain>
    </source>
</reference>
<comment type="caution">
    <text evidence="8">The sequence shown here is derived from an EMBL/GenBank/DDBJ whole genome shotgun (WGS) entry which is preliminary data.</text>
</comment>
<dbReference type="InterPro" id="IPR036390">
    <property type="entry name" value="WH_DNA-bd_sf"/>
</dbReference>
<dbReference type="FunFam" id="1.10.10.10:FF:000158">
    <property type="entry name" value="La ribonucleoprotein domain family member 7"/>
    <property type="match status" value="1"/>
</dbReference>
<dbReference type="Gene3D" id="1.10.10.10">
    <property type="entry name" value="Winged helix-like DNA-binding domain superfamily/Winged helix DNA-binding domain"/>
    <property type="match status" value="1"/>
</dbReference>
<dbReference type="Proteomes" id="UP000597762">
    <property type="component" value="Unassembled WGS sequence"/>
</dbReference>
<dbReference type="EMBL" id="CAHIKZ030002247">
    <property type="protein sequence ID" value="CAE1283723.1"/>
    <property type="molecule type" value="Genomic_DNA"/>
</dbReference>
<dbReference type="OrthoDB" id="435402at2759"/>
<sequence length="656" mass="72606">MAEHGLVETVTAAGATTTIFSDNVTSSNSKNSTVLSKVKIVNSSTDIEVGQFADADQMKADNESNVDDINAQNKTDKISQQQSENGEIVDSTNRITVTVNDGSVPPNLNTYDQLSSSSPSSASSSPVETPAPPSLHPASLQLENHQPSLEIESQKASQPDPQLPVSVNLVGPAPVLRVEQLREEDGGGGSSTVIMNYTSEEEGLSHPELSDDADERDKLPEFVEPDKELQDKIIKQVEFYFSDANILKDAFLLKHVRRNKQGYVSLKLITSFRKVKSLSKDYRVVAFSLRSASSKLEVNDEGTKVRRVDPLPEYDETTPSRSVVVVNLPIENPAIESVAELFSKCGTITLIRILRPKGSIPPDVKKYSSKHPEIGTTLCAVVEFETYEAAKLACSTMNNTDDWRKGMRVVPLSAKKKEKEKKKSNSNNSNNNGNGDKDNRLEIDRRKKKGGRKKKRIDELSRENESSCYSSGSEADTPQSSLAPMSSLDPNKLSPATTPKSSPRSSPLSSPRTPRRKWITKKSPLAETDNNSPRISPRVSPQISPESIRKRYENSDTPASPWVQRRLKAAQQQQANNSIPLNDDKNNSGRSPRGSPLMLRRVRMLDMGMVIKKVIFFFLLFFFFSLSLSLSLHFTSPLFGTKKLNILNKRKTYPIL</sequence>
<feature type="compositionally biased region" description="Polar residues" evidence="5">
    <location>
        <begin position="99"/>
        <end position="114"/>
    </location>
</feature>
<comment type="subcellular location">
    <subcellularLocation>
        <location evidence="1">Nucleus</location>
    </subcellularLocation>
</comment>
<feature type="domain" description="HTH La-type RNA-binding" evidence="7">
    <location>
        <begin position="223"/>
        <end position="315"/>
    </location>
</feature>
<dbReference type="PROSITE" id="PS50961">
    <property type="entry name" value="HTH_LA"/>
    <property type="match status" value="1"/>
</dbReference>
<dbReference type="PANTHER" id="PTHR22792">
    <property type="entry name" value="LUPUS LA PROTEIN-RELATED"/>
    <property type="match status" value="1"/>
</dbReference>
<keyword evidence="6" id="KW-0472">Membrane</keyword>
<keyword evidence="6" id="KW-1133">Transmembrane helix</keyword>
<evidence type="ECO:0000256" key="2">
    <source>
        <dbReference type="ARBA" id="ARBA00022884"/>
    </source>
</evidence>
<dbReference type="InterPro" id="IPR002344">
    <property type="entry name" value="Lupus_La"/>
</dbReference>
<dbReference type="SUPFAM" id="SSF46785">
    <property type="entry name" value="Winged helix' DNA-binding domain"/>
    <property type="match status" value="1"/>
</dbReference>
<dbReference type="InterPro" id="IPR045180">
    <property type="entry name" value="La_dom_prot"/>
</dbReference>
<keyword evidence="9" id="KW-1185">Reference proteome</keyword>
<dbReference type="PANTHER" id="PTHR22792:SF140">
    <property type="entry name" value="ACHILLES, ISOFORM A"/>
    <property type="match status" value="1"/>
</dbReference>
<dbReference type="CDD" id="cd08033">
    <property type="entry name" value="LARP_6"/>
    <property type="match status" value="1"/>
</dbReference>
<feature type="transmembrane region" description="Helical" evidence="6">
    <location>
        <begin position="614"/>
        <end position="634"/>
    </location>
</feature>
<dbReference type="GO" id="GO:0005634">
    <property type="term" value="C:nucleus"/>
    <property type="evidence" value="ECO:0007669"/>
    <property type="project" value="UniProtKB-SubCell"/>
</dbReference>
<dbReference type="SUPFAM" id="SSF54928">
    <property type="entry name" value="RNA-binding domain, RBD"/>
    <property type="match status" value="1"/>
</dbReference>
<proteinExistence type="predicted"/>
<feature type="compositionally biased region" description="Basic and acidic residues" evidence="5">
    <location>
        <begin position="435"/>
        <end position="445"/>
    </location>
</feature>
<feature type="compositionally biased region" description="Low complexity" evidence="5">
    <location>
        <begin position="494"/>
        <end position="512"/>
    </location>
</feature>